<evidence type="ECO:0000256" key="3">
    <source>
        <dbReference type="ARBA" id="ARBA00022989"/>
    </source>
</evidence>
<evidence type="ECO:0000256" key="5">
    <source>
        <dbReference type="SAM" id="Phobius"/>
    </source>
</evidence>
<evidence type="ECO:0000256" key="2">
    <source>
        <dbReference type="ARBA" id="ARBA00022692"/>
    </source>
</evidence>
<evidence type="ECO:0000259" key="6">
    <source>
        <dbReference type="Pfam" id="PF06271"/>
    </source>
</evidence>
<evidence type="ECO:0000256" key="1">
    <source>
        <dbReference type="ARBA" id="ARBA00004141"/>
    </source>
</evidence>
<keyword evidence="3 5" id="KW-1133">Transmembrane helix</keyword>
<organism evidence="7 8">
    <name type="scientific">Clostridium omnivorum</name>
    <dbReference type="NCBI Taxonomy" id="1604902"/>
    <lineage>
        <taxon>Bacteria</taxon>
        <taxon>Bacillati</taxon>
        <taxon>Bacillota</taxon>
        <taxon>Clostridia</taxon>
        <taxon>Eubacteriales</taxon>
        <taxon>Clostridiaceae</taxon>
        <taxon>Clostridium</taxon>
    </lineage>
</organism>
<dbReference type="PANTHER" id="PTHR38480">
    <property type="entry name" value="SLR0254 PROTEIN"/>
    <property type="match status" value="1"/>
</dbReference>
<gene>
    <name evidence="7" type="ORF">bsdE14_25080</name>
</gene>
<dbReference type="Pfam" id="PF06271">
    <property type="entry name" value="RDD"/>
    <property type="match status" value="1"/>
</dbReference>
<feature type="transmembrane region" description="Helical" evidence="5">
    <location>
        <begin position="26"/>
        <end position="49"/>
    </location>
</feature>
<dbReference type="EMBL" id="BRXR01000001">
    <property type="protein sequence ID" value="GLC31098.1"/>
    <property type="molecule type" value="Genomic_DNA"/>
</dbReference>
<dbReference type="Proteomes" id="UP001208567">
    <property type="component" value="Unassembled WGS sequence"/>
</dbReference>
<evidence type="ECO:0000256" key="4">
    <source>
        <dbReference type="ARBA" id="ARBA00023136"/>
    </source>
</evidence>
<evidence type="ECO:0000313" key="8">
    <source>
        <dbReference type="Proteomes" id="UP001208567"/>
    </source>
</evidence>
<feature type="domain" description="RDD" evidence="6">
    <location>
        <begin position="19"/>
        <end position="148"/>
    </location>
</feature>
<dbReference type="PANTHER" id="PTHR38480:SF1">
    <property type="entry name" value="SLR0254 PROTEIN"/>
    <property type="match status" value="1"/>
</dbReference>
<accession>A0ABQ5N764</accession>
<comment type="subcellular location">
    <subcellularLocation>
        <location evidence="1">Membrane</location>
        <topology evidence="1">Multi-pass membrane protein</topology>
    </subcellularLocation>
</comment>
<reference evidence="7 8" key="1">
    <citation type="journal article" date="2024" name="Int. J. Syst. Evol. Microbiol.">
        <title>Clostridium omnivorum sp. nov., isolated from anoxic soil under the treatment of reductive soil disinfestation.</title>
        <authorList>
            <person name="Ueki A."/>
            <person name="Tonouchi A."/>
            <person name="Kaku N."/>
            <person name="Honma S."/>
            <person name="Ueki K."/>
        </authorList>
    </citation>
    <scope>NUCLEOTIDE SEQUENCE [LARGE SCALE GENOMIC DNA]</scope>
    <source>
        <strain evidence="7 8">E14</strain>
    </source>
</reference>
<dbReference type="InterPro" id="IPR010432">
    <property type="entry name" value="RDD"/>
</dbReference>
<feature type="transmembrane region" description="Helical" evidence="5">
    <location>
        <begin position="61"/>
        <end position="82"/>
    </location>
</feature>
<keyword evidence="8" id="KW-1185">Reference proteome</keyword>
<proteinExistence type="predicted"/>
<name>A0ABQ5N764_9CLOT</name>
<protein>
    <recommendedName>
        <fullName evidence="6">RDD domain-containing protein</fullName>
    </recommendedName>
</protein>
<keyword evidence="2 5" id="KW-0812">Transmembrane</keyword>
<feature type="transmembrane region" description="Helical" evidence="5">
    <location>
        <begin position="119"/>
        <end position="136"/>
    </location>
</feature>
<comment type="caution">
    <text evidence="7">The sequence shown here is derived from an EMBL/GenBank/DDBJ whole genome shotgun (WGS) entry which is preliminary data.</text>
</comment>
<sequence>MQKIKITTPENIEVEYTLADLGSRTAAALIDSFIQLGVLLVLLIAVLLLKHFAPGFWEEYYGWIVGISLIVAIIIGYCYFIFSELTMNGKTIGKKALKLRTIRKNGQPVTFKHSAIRNLFRLFIDYYGVGVVVMFFNKQHKRVGDLLASTVVVTEDNKEQPITLESLQNVNENYSYYLDEEEKELLRDYFQRRESFVEGSKLSEDLKQHFTNKFDKLGVLDKFQDFINKL</sequence>
<dbReference type="RefSeq" id="WP_264850380.1">
    <property type="nucleotide sequence ID" value="NZ_BRXR01000001.1"/>
</dbReference>
<keyword evidence="4 5" id="KW-0472">Membrane</keyword>
<evidence type="ECO:0000313" key="7">
    <source>
        <dbReference type="EMBL" id="GLC31098.1"/>
    </source>
</evidence>